<accession>A0A2P2K0D8</accession>
<dbReference type="EMBL" id="GGEC01018708">
    <property type="protein sequence ID" value="MBW99191.1"/>
    <property type="molecule type" value="Transcribed_RNA"/>
</dbReference>
<organism evidence="2">
    <name type="scientific">Rhizophora mucronata</name>
    <name type="common">Asiatic mangrove</name>
    <dbReference type="NCBI Taxonomy" id="61149"/>
    <lineage>
        <taxon>Eukaryota</taxon>
        <taxon>Viridiplantae</taxon>
        <taxon>Streptophyta</taxon>
        <taxon>Embryophyta</taxon>
        <taxon>Tracheophyta</taxon>
        <taxon>Spermatophyta</taxon>
        <taxon>Magnoliopsida</taxon>
        <taxon>eudicotyledons</taxon>
        <taxon>Gunneridae</taxon>
        <taxon>Pentapetalae</taxon>
        <taxon>rosids</taxon>
        <taxon>fabids</taxon>
        <taxon>Malpighiales</taxon>
        <taxon>Rhizophoraceae</taxon>
        <taxon>Rhizophora</taxon>
    </lineage>
</organism>
<feature type="transmembrane region" description="Helical" evidence="1">
    <location>
        <begin position="44"/>
        <end position="65"/>
    </location>
</feature>
<reference evidence="2" key="1">
    <citation type="submission" date="2018-02" db="EMBL/GenBank/DDBJ databases">
        <title>Rhizophora mucronata_Transcriptome.</title>
        <authorList>
            <person name="Meera S.P."/>
            <person name="Sreeshan A."/>
            <person name="Augustine A."/>
        </authorList>
    </citation>
    <scope>NUCLEOTIDE SEQUENCE</scope>
    <source>
        <tissue evidence="2">Leaf</tissue>
    </source>
</reference>
<keyword evidence="1" id="KW-0472">Membrane</keyword>
<proteinExistence type="predicted"/>
<protein>
    <submittedName>
        <fullName evidence="2">Uncharacterized protein</fullName>
    </submittedName>
</protein>
<sequence>MGTSVLVTVETDLVLESARSLVELSAFLFFIEDPTFIFEEPPSWLLGLTLATLGLVSVAMPLSIYQSLTLPLLISPINESILHLLVRCFKGSV</sequence>
<evidence type="ECO:0000313" key="2">
    <source>
        <dbReference type="EMBL" id="MBW99191.1"/>
    </source>
</evidence>
<dbReference type="AlphaFoldDB" id="A0A2P2K0D8"/>
<name>A0A2P2K0D8_RHIMU</name>
<evidence type="ECO:0000256" key="1">
    <source>
        <dbReference type="SAM" id="Phobius"/>
    </source>
</evidence>
<keyword evidence="1" id="KW-1133">Transmembrane helix</keyword>
<keyword evidence="1" id="KW-0812">Transmembrane</keyword>